<evidence type="ECO:0000256" key="1">
    <source>
        <dbReference type="SAM" id="Phobius"/>
    </source>
</evidence>
<dbReference type="EMBL" id="LRRQ01000149">
    <property type="protein sequence ID" value="OAM88015.1"/>
    <property type="molecule type" value="Genomic_DNA"/>
</dbReference>
<dbReference type="GO" id="GO:0035556">
    <property type="term" value="P:intracellular signal transduction"/>
    <property type="evidence" value="ECO:0007669"/>
    <property type="project" value="InterPro"/>
</dbReference>
<dbReference type="CDD" id="cd07302">
    <property type="entry name" value="CHD"/>
    <property type="match status" value="1"/>
</dbReference>
<dbReference type="STRING" id="1184151.AW736_21125"/>
<keyword evidence="4" id="KW-1185">Reference proteome</keyword>
<dbReference type="GO" id="GO:0004016">
    <property type="term" value="F:adenylate cyclase activity"/>
    <property type="evidence" value="ECO:0007669"/>
    <property type="project" value="UniProtKB-ARBA"/>
</dbReference>
<keyword evidence="1" id="KW-0472">Membrane</keyword>
<dbReference type="PROSITE" id="PS50125">
    <property type="entry name" value="GUANYLATE_CYCLASE_2"/>
    <property type="match status" value="1"/>
</dbReference>
<dbReference type="InterPro" id="IPR029787">
    <property type="entry name" value="Nucleotide_cyclase"/>
</dbReference>
<feature type="transmembrane region" description="Helical" evidence="1">
    <location>
        <begin position="421"/>
        <end position="441"/>
    </location>
</feature>
<dbReference type="SMART" id="SM01080">
    <property type="entry name" value="CHASE2"/>
    <property type="match status" value="1"/>
</dbReference>
<dbReference type="SUPFAM" id="SSF55073">
    <property type="entry name" value="Nucleotide cyclase"/>
    <property type="match status" value="1"/>
</dbReference>
<dbReference type="Pfam" id="PF00211">
    <property type="entry name" value="Guanylate_cyc"/>
    <property type="match status" value="1"/>
</dbReference>
<evidence type="ECO:0000313" key="4">
    <source>
        <dbReference type="Proteomes" id="UP000078486"/>
    </source>
</evidence>
<dbReference type="InterPro" id="IPR001054">
    <property type="entry name" value="A/G_cyclase"/>
</dbReference>
<dbReference type="GO" id="GO:0006171">
    <property type="term" value="P:cAMP biosynthetic process"/>
    <property type="evidence" value="ECO:0007669"/>
    <property type="project" value="TreeGrafter"/>
</dbReference>
<dbReference type="SMART" id="SM00044">
    <property type="entry name" value="CYCc"/>
    <property type="match status" value="1"/>
</dbReference>
<evidence type="ECO:0000313" key="3">
    <source>
        <dbReference type="EMBL" id="OAM88015.1"/>
    </source>
</evidence>
<feature type="transmembrane region" description="Helical" evidence="1">
    <location>
        <begin position="391"/>
        <end position="409"/>
    </location>
</feature>
<keyword evidence="1" id="KW-0812">Transmembrane</keyword>
<dbReference type="AlphaFoldDB" id="A0A178IFV1"/>
<keyword evidence="1" id="KW-1133">Transmembrane helix</keyword>
<comment type="caution">
    <text evidence="3">The sequence shown here is derived from an EMBL/GenBank/DDBJ whole genome shotgun (WGS) entry which is preliminary data.</text>
</comment>
<dbReference type="PANTHER" id="PTHR43081">
    <property type="entry name" value="ADENYLATE CYCLASE, TERMINAL-DIFFERENTIATION SPECIFIC-RELATED"/>
    <property type="match status" value="1"/>
</dbReference>
<accession>A0A178IFV1</accession>
<dbReference type="Proteomes" id="UP000078486">
    <property type="component" value="Unassembled WGS sequence"/>
</dbReference>
<dbReference type="OrthoDB" id="9806704at2"/>
<sequence>MHAAGLRFHSVPRPSKALLLRLLLILPIPALWCMLHYTGRLAFLENFTVDWRFKWRGELPPPLKVVYVDIDSKSITDIGNLPWDRAYFADVCEAVLGEGRARVVGIDYIFSERGRPEVADMERFQRGTWRLAQYLFQQPEPPVVVAASYAAADDRDINGMPIVRQFPRVLDPPEAEPEPPELPEFRVGNRIYNAPNVGLIDTMAGSTREVPMFAQVGPMTWWHMSLEIARLYWKLPPSAIRLEDGRIVLVGGDGARLAEIPLRDGQDLEVNWFSKWESPHNLRMSFTNVLVAARMLKSEIPEDRQAAARLLGVMEGAIVLIGPVDPLLFDTAPTSLDDYPVPRVGIHGNLLKTIFSKKFLRHPAPVFSFLIILGTTAVVCAMSLAGGARGVIWKGVAMLLMVGYVWISFEAFGHGHWILPVIAPLGASFTTCFAAIVMQLVEEEGQKRRIKGMFGTYISPELVNQMVESGEEPKLGGSEVPITAYFSDIQNFTQTAESLSPVELVEWMNQYLSVCTDAITQKGGALDKYIGDAVVAMFGAPVAQADHASRACVAACRVHQRLGELRKQWMLDFGARWGGVWRMCTRIGLNTGVAVVGNMGSRSRFNYTMMGDTVNLASRLEAVSRIYGVDTLVAGSTRAEAERAGCPCVFRLLDTVVVKGRSQPVDVFEVMGLAEELPPMALECRGLFGEGLELYRRQDWDRAAALFMQASRLECTQTLIEGQLTPSRLFMQRCMWMKANPPPPDWNGIFTMETK</sequence>
<feature type="domain" description="Guanylate cyclase" evidence="2">
    <location>
        <begin position="483"/>
        <end position="621"/>
    </location>
</feature>
<protein>
    <recommendedName>
        <fullName evidence="2">Guanylate cyclase domain-containing protein</fullName>
    </recommendedName>
</protein>
<feature type="transmembrane region" description="Helical" evidence="1">
    <location>
        <begin position="18"/>
        <end position="37"/>
    </location>
</feature>
<name>A0A178IFV1_9BACT</name>
<dbReference type="InterPro" id="IPR007890">
    <property type="entry name" value="CHASE2"/>
</dbReference>
<dbReference type="InterPro" id="IPR050697">
    <property type="entry name" value="Adenylyl/Guanylyl_Cyclase_3/4"/>
</dbReference>
<dbReference type="Pfam" id="PF05226">
    <property type="entry name" value="CHASE2"/>
    <property type="match status" value="1"/>
</dbReference>
<reference evidence="3 4" key="1">
    <citation type="submission" date="2016-01" db="EMBL/GenBank/DDBJ databases">
        <title>High potential of lignocellulose degradation of a new Verrucomicrobia species.</title>
        <authorList>
            <person name="Wang Y."/>
            <person name="Shi Y."/>
            <person name="Qiu Z."/>
            <person name="Liu S."/>
            <person name="Yang H."/>
        </authorList>
    </citation>
    <scope>NUCLEOTIDE SEQUENCE [LARGE SCALE GENOMIC DNA]</scope>
    <source>
        <strain evidence="3 4">TSB47</strain>
    </source>
</reference>
<feature type="transmembrane region" description="Helical" evidence="1">
    <location>
        <begin position="366"/>
        <end position="384"/>
    </location>
</feature>
<proteinExistence type="predicted"/>
<dbReference type="PANTHER" id="PTHR43081:SF1">
    <property type="entry name" value="ADENYLATE CYCLASE, TERMINAL-DIFFERENTIATION SPECIFIC"/>
    <property type="match status" value="1"/>
</dbReference>
<dbReference type="Gene3D" id="3.30.70.1230">
    <property type="entry name" value="Nucleotide cyclase"/>
    <property type="match status" value="1"/>
</dbReference>
<organism evidence="3 4">
    <name type="scientific">Termitidicoccus mucosus</name>
    <dbReference type="NCBI Taxonomy" id="1184151"/>
    <lineage>
        <taxon>Bacteria</taxon>
        <taxon>Pseudomonadati</taxon>
        <taxon>Verrucomicrobiota</taxon>
        <taxon>Opitutia</taxon>
        <taxon>Opitutales</taxon>
        <taxon>Opitutaceae</taxon>
        <taxon>Termitidicoccus</taxon>
    </lineage>
</organism>
<evidence type="ECO:0000259" key="2">
    <source>
        <dbReference type="PROSITE" id="PS50125"/>
    </source>
</evidence>
<gene>
    <name evidence="3" type="ORF">AW736_21125</name>
</gene>